<dbReference type="PROSITE" id="PS50011">
    <property type="entry name" value="PROTEIN_KINASE_DOM"/>
    <property type="match status" value="1"/>
</dbReference>
<proteinExistence type="predicted"/>
<accession>A0AAV3RQE2</accession>
<dbReference type="SUPFAM" id="SSF56112">
    <property type="entry name" value="Protein kinase-like (PK-like)"/>
    <property type="match status" value="1"/>
</dbReference>
<evidence type="ECO:0000256" key="15">
    <source>
        <dbReference type="SAM" id="MobiDB-lite"/>
    </source>
</evidence>
<dbReference type="GO" id="GO:0006950">
    <property type="term" value="P:response to stress"/>
    <property type="evidence" value="ECO:0007669"/>
    <property type="project" value="UniProtKB-ARBA"/>
</dbReference>
<protein>
    <submittedName>
        <fullName evidence="19">Transmembrane signal receptor</fullName>
    </submittedName>
</protein>
<dbReference type="SMART" id="SM00220">
    <property type="entry name" value="S_TKc"/>
    <property type="match status" value="1"/>
</dbReference>
<evidence type="ECO:0000256" key="4">
    <source>
        <dbReference type="ARBA" id="ARBA00022692"/>
    </source>
</evidence>
<dbReference type="Pfam" id="PF07714">
    <property type="entry name" value="PK_Tyr_Ser-Thr"/>
    <property type="match status" value="1"/>
</dbReference>
<dbReference type="GO" id="GO:0005524">
    <property type="term" value="F:ATP binding"/>
    <property type="evidence" value="ECO:0007669"/>
    <property type="project" value="UniProtKB-UniRule"/>
</dbReference>
<evidence type="ECO:0000256" key="2">
    <source>
        <dbReference type="ARBA" id="ARBA00022527"/>
    </source>
</evidence>
<dbReference type="FunFam" id="2.60.110.10:FF:000004">
    <property type="entry name" value="THAUMATIN-LIKE PROTEIN 1"/>
    <property type="match status" value="1"/>
</dbReference>
<gene>
    <name evidence="19" type="ORF">LIER_30164</name>
</gene>
<evidence type="ECO:0000313" key="20">
    <source>
        <dbReference type="Proteomes" id="UP001454036"/>
    </source>
</evidence>
<dbReference type="EMBL" id="BAABME010010671">
    <property type="protein sequence ID" value="GAA0180855.1"/>
    <property type="molecule type" value="Genomic_DNA"/>
</dbReference>
<keyword evidence="4 16" id="KW-0812">Transmembrane</keyword>
<evidence type="ECO:0000259" key="18">
    <source>
        <dbReference type="PROSITE" id="PS50011"/>
    </source>
</evidence>
<dbReference type="Proteomes" id="UP001454036">
    <property type="component" value="Unassembled WGS sequence"/>
</dbReference>
<keyword evidence="6" id="KW-0677">Repeat</keyword>
<dbReference type="InterPro" id="IPR001938">
    <property type="entry name" value="Thaumatin"/>
</dbReference>
<evidence type="ECO:0000256" key="16">
    <source>
        <dbReference type="SAM" id="Phobius"/>
    </source>
</evidence>
<dbReference type="InterPro" id="IPR011009">
    <property type="entry name" value="Kinase-like_dom_sf"/>
</dbReference>
<evidence type="ECO:0000256" key="17">
    <source>
        <dbReference type="SAM" id="SignalP"/>
    </source>
</evidence>
<evidence type="ECO:0000313" key="19">
    <source>
        <dbReference type="EMBL" id="GAA0180855.1"/>
    </source>
</evidence>
<dbReference type="PROSITE" id="PS51367">
    <property type="entry name" value="THAUMATIN_2"/>
    <property type="match status" value="1"/>
</dbReference>
<keyword evidence="20" id="KW-1185">Reference proteome</keyword>
<evidence type="ECO:0000256" key="10">
    <source>
        <dbReference type="ARBA" id="ARBA00022989"/>
    </source>
</evidence>
<evidence type="ECO:0000256" key="9">
    <source>
        <dbReference type="ARBA" id="ARBA00022840"/>
    </source>
</evidence>
<feature type="binding site" evidence="14">
    <location>
        <position position="363"/>
    </location>
    <ligand>
        <name>ATP</name>
        <dbReference type="ChEBI" id="CHEBI:30616"/>
    </ligand>
</feature>
<keyword evidence="2" id="KW-0723">Serine/threonine-protein kinase</keyword>
<comment type="caution">
    <text evidence="19">The sequence shown here is derived from an EMBL/GenBank/DDBJ whole genome shotgun (WGS) entry which is preliminary data.</text>
</comment>
<dbReference type="PROSITE" id="PS00108">
    <property type="entry name" value="PROTEIN_KINASE_ST"/>
    <property type="match status" value="1"/>
</dbReference>
<keyword evidence="9 14" id="KW-0067">ATP-binding</keyword>
<dbReference type="InterPro" id="IPR001245">
    <property type="entry name" value="Ser-Thr/Tyr_kinase_cat_dom"/>
</dbReference>
<organism evidence="19 20">
    <name type="scientific">Lithospermum erythrorhizon</name>
    <name type="common">Purple gromwell</name>
    <name type="synonym">Lithospermum officinale var. erythrorhizon</name>
    <dbReference type="NCBI Taxonomy" id="34254"/>
    <lineage>
        <taxon>Eukaryota</taxon>
        <taxon>Viridiplantae</taxon>
        <taxon>Streptophyta</taxon>
        <taxon>Embryophyta</taxon>
        <taxon>Tracheophyta</taxon>
        <taxon>Spermatophyta</taxon>
        <taxon>Magnoliopsida</taxon>
        <taxon>eudicotyledons</taxon>
        <taxon>Gunneridae</taxon>
        <taxon>Pentapetalae</taxon>
        <taxon>asterids</taxon>
        <taxon>lamiids</taxon>
        <taxon>Boraginales</taxon>
        <taxon>Boraginaceae</taxon>
        <taxon>Boraginoideae</taxon>
        <taxon>Lithospermeae</taxon>
        <taxon>Lithospermum</taxon>
    </lineage>
</organism>
<comment type="subcellular location">
    <subcellularLocation>
        <location evidence="1">Membrane</location>
        <topology evidence="1">Single-pass membrane protein</topology>
    </subcellularLocation>
</comment>
<dbReference type="InterPro" id="IPR037176">
    <property type="entry name" value="Osmotin/thaumatin-like_sf"/>
</dbReference>
<dbReference type="Pfam" id="PF00314">
    <property type="entry name" value="Thaumatin"/>
    <property type="match status" value="1"/>
</dbReference>
<evidence type="ECO:0000256" key="5">
    <source>
        <dbReference type="ARBA" id="ARBA00022729"/>
    </source>
</evidence>
<keyword evidence="5 17" id="KW-0732">Signal</keyword>
<dbReference type="Gene3D" id="1.10.510.10">
    <property type="entry name" value="Transferase(Phosphotransferase) domain 1"/>
    <property type="match status" value="1"/>
</dbReference>
<evidence type="ECO:0000256" key="1">
    <source>
        <dbReference type="ARBA" id="ARBA00004167"/>
    </source>
</evidence>
<keyword evidence="11 16" id="KW-0472">Membrane</keyword>
<dbReference type="Gene3D" id="3.30.200.20">
    <property type="entry name" value="Phosphorylase Kinase, domain 1"/>
    <property type="match status" value="1"/>
</dbReference>
<dbReference type="Pfam" id="PF00069">
    <property type="entry name" value="Pkinase"/>
    <property type="match status" value="1"/>
</dbReference>
<keyword evidence="13" id="KW-0325">Glycoprotein</keyword>
<evidence type="ECO:0000256" key="8">
    <source>
        <dbReference type="ARBA" id="ARBA00022777"/>
    </source>
</evidence>
<evidence type="ECO:0000256" key="7">
    <source>
        <dbReference type="ARBA" id="ARBA00022741"/>
    </source>
</evidence>
<feature type="domain" description="Protein kinase" evidence="18">
    <location>
        <begin position="335"/>
        <end position="600"/>
    </location>
</feature>
<reference evidence="19 20" key="1">
    <citation type="submission" date="2024-01" db="EMBL/GenBank/DDBJ databases">
        <title>The complete chloroplast genome sequence of Lithospermum erythrorhizon: insights into the phylogenetic relationship among Boraginaceae species and the maternal lineages of purple gromwells.</title>
        <authorList>
            <person name="Okada T."/>
            <person name="Watanabe K."/>
        </authorList>
    </citation>
    <scope>NUCLEOTIDE SEQUENCE [LARGE SCALE GENOMIC DNA]</scope>
</reference>
<feature type="signal peptide" evidence="17">
    <location>
        <begin position="1"/>
        <end position="26"/>
    </location>
</feature>
<evidence type="ECO:0000256" key="13">
    <source>
        <dbReference type="ARBA" id="ARBA00023180"/>
    </source>
</evidence>
<sequence length="631" mass="68743">MLSMAQFLPLLQLLSSTILFIPGIHSLSNFTVMNNCNYTIWPGIMSNTQVKIATTGFILQKGESKLISVPFGWTGRFWGRTNCSENSTSQFSCFTGDCGSGKLECSSRGSIPPTTMAEFAINAANNVDYYDVSVVDGYNLPMAVVPLGGTNCTTIMCSISLNDTCPSELKVMSSDGDVVACNNACLQLKQRKFCDNPTLYSGVFKKACPTAYSYALDDSTSTYTCAAGVNYAITFCPLSDGTASTTPPQTPKLAPPPYSPPPPGNGGLPPGAIVAVVMISFAIIFLIVIYCFLRRKGNKHTITIEATGDVHENEISEAESLQYDLSIIKAATNNFSPENKIGEGGFGEVFKGTLSNGQQVAVKRLSKSSGQGEQDFKNEVLLVAKLQHRNLVKLLGLDCTLFDHIKQEALDWSRRYKIIGGVARGILYLHEDSRLRIIHRDIKASNVLLDKDMNAKISDFGLARIVGLEESQGNTSRVVGTHGYMSPEYIQHGHFSIKSDVFSFGVLVLEIISGKTNNSFYQSSDNLLSHAWKLWKDGKPLDLVDPALADSFDKKEVTRCIHIGLLCVQEDLNERPTMASVVIMLNSSSMTLPVAHQPAFFVQGRMMPVSNLPDPVIVSENGVSISELLPR</sequence>
<keyword evidence="8" id="KW-0418">Kinase</keyword>
<dbReference type="InterPro" id="IPR017441">
    <property type="entry name" value="Protein_kinase_ATP_BS"/>
</dbReference>
<feature type="region of interest" description="Disordered" evidence="15">
    <location>
        <begin position="243"/>
        <end position="264"/>
    </location>
</feature>
<evidence type="ECO:0000256" key="14">
    <source>
        <dbReference type="PROSITE-ProRule" id="PRU10141"/>
    </source>
</evidence>
<dbReference type="InterPro" id="IPR000719">
    <property type="entry name" value="Prot_kinase_dom"/>
</dbReference>
<dbReference type="FunFam" id="1.10.510.10:FF:000129">
    <property type="entry name" value="cysteine-rich receptor-like protein kinase 10"/>
    <property type="match status" value="1"/>
</dbReference>
<evidence type="ECO:0000256" key="11">
    <source>
        <dbReference type="ARBA" id="ARBA00023136"/>
    </source>
</evidence>
<dbReference type="Gene3D" id="2.60.110.10">
    <property type="entry name" value="Thaumatin"/>
    <property type="match status" value="1"/>
</dbReference>
<feature type="compositionally biased region" description="Pro residues" evidence="15">
    <location>
        <begin position="248"/>
        <end position="264"/>
    </location>
</feature>
<dbReference type="AlphaFoldDB" id="A0AAV3RQE2"/>
<dbReference type="PRINTS" id="PR00347">
    <property type="entry name" value="THAUMATIN"/>
</dbReference>
<evidence type="ECO:0000256" key="3">
    <source>
        <dbReference type="ARBA" id="ARBA00022679"/>
    </source>
</evidence>
<feature type="transmembrane region" description="Helical" evidence="16">
    <location>
        <begin position="272"/>
        <end position="293"/>
    </location>
</feature>
<dbReference type="PROSITE" id="PS00107">
    <property type="entry name" value="PROTEIN_KINASE_ATP"/>
    <property type="match status" value="1"/>
</dbReference>
<dbReference type="PANTHER" id="PTHR27002:SF1050">
    <property type="entry name" value="CYSTEINE-RICH RECEPTOR-LIKE PROTEIN KINASE 5"/>
    <property type="match status" value="1"/>
</dbReference>
<dbReference type="GO" id="GO:0004674">
    <property type="term" value="F:protein serine/threonine kinase activity"/>
    <property type="evidence" value="ECO:0007669"/>
    <property type="project" value="UniProtKB-KW"/>
</dbReference>
<dbReference type="CDD" id="cd09218">
    <property type="entry name" value="TLP-PA"/>
    <property type="match status" value="1"/>
</dbReference>
<dbReference type="FunFam" id="3.30.200.20:FF:000727">
    <property type="entry name" value="Cysteine-rich RLK (RECEPTOR-like protein kinase) 23"/>
    <property type="match status" value="1"/>
</dbReference>
<feature type="chain" id="PRO_5043629522" evidence="17">
    <location>
        <begin position="27"/>
        <end position="631"/>
    </location>
</feature>
<keyword evidence="12 19" id="KW-0675">Receptor</keyword>
<dbReference type="PANTHER" id="PTHR27002">
    <property type="entry name" value="RECEPTOR-LIKE SERINE/THREONINE-PROTEIN KINASE SD1-8"/>
    <property type="match status" value="1"/>
</dbReference>
<name>A0AAV3RQE2_LITER</name>
<evidence type="ECO:0000256" key="12">
    <source>
        <dbReference type="ARBA" id="ARBA00023170"/>
    </source>
</evidence>
<dbReference type="GO" id="GO:0005886">
    <property type="term" value="C:plasma membrane"/>
    <property type="evidence" value="ECO:0007669"/>
    <property type="project" value="TreeGrafter"/>
</dbReference>
<dbReference type="SUPFAM" id="SSF49870">
    <property type="entry name" value="Osmotin, thaumatin-like protein"/>
    <property type="match status" value="1"/>
</dbReference>
<keyword evidence="3" id="KW-0808">Transferase</keyword>
<dbReference type="SMART" id="SM00205">
    <property type="entry name" value="THN"/>
    <property type="match status" value="1"/>
</dbReference>
<evidence type="ECO:0000256" key="6">
    <source>
        <dbReference type="ARBA" id="ARBA00022737"/>
    </source>
</evidence>
<dbReference type="InterPro" id="IPR008271">
    <property type="entry name" value="Ser/Thr_kinase_AS"/>
</dbReference>
<keyword evidence="10 16" id="KW-1133">Transmembrane helix</keyword>
<keyword evidence="7 14" id="KW-0547">Nucleotide-binding</keyword>